<dbReference type="InterPro" id="IPR000683">
    <property type="entry name" value="Gfo/Idh/MocA-like_OxRdtase_N"/>
</dbReference>
<dbReference type="Proteomes" id="UP000238348">
    <property type="component" value="Chromosome"/>
</dbReference>
<dbReference type="InterPro" id="IPR011032">
    <property type="entry name" value="GroES-like_sf"/>
</dbReference>
<dbReference type="GO" id="GO:0000166">
    <property type="term" value="F:nucleotide binding"/>
    <property type="evidence" value="ECO:0007669"/>
    <property type="project" value="InterPro"/>
</dbReference>
<keyword evidence="5 9" id="KW-0560">Oxidoreductase</keyword>
<dbReference type="Pfam" id="PF00107">
    <property type="entry name" value="ADH_zinc_N"/>
    <property type="match status" value="1"/>
</dbReference>
<dbReference type="EC" id="1.-.-.-" evidence="9"/>
<dbReference type="PANTHER" id="PTHR43350:SF19">
    <property type="entry name" value="D-GULOSIDE 3-DEHYDROGENASE"/>
    <property type="match status" value="1"/>
</dbReference>
<dbReference type="InterPro" id="IPR055170">
    <property type="entry name" value="GFO_IDH_MocA-like_dom"/>
</dbReference>
<evidence type="ECO:0000256" key="3">
    <source>
        <dbReference type="ARBA" id="ARBA00022723"/>
    </source>
</evidence>
<evidence type="ECO:0000259" key="7">
    <source>
        <dbReference type="Pfam" id="PF01408"/>
    </source>
</evidence>
<comment type="cofactor">
    <cofactor evidence="1">
        <name>Zn(2+)</name>
        <dbReference type="ChEBI" id="CHEBI:29105"/>
    </cofactor>
</comment>
<dbReference type="PANTHER" id="PTHR43350">
    <property type="entry name" value="NAD-DEPENDENT ALCOHOL DEHYDROGENASE"/>
    <property type="match status" value="1"/>
</dbReference>
<evidence type="ECO:0000259" key="8">
    <source>
        <dbReference type="Pfam" id="PF22725"/>
    </source>
</evidence>
<feature type="domain" description="GFO/IDH/MocA-like oxidoreductase" evidence="8">
    <location>
        <begin position="541"/>
        <end position="648"/>
    </location>
</feature>
<dbReference type="CDD" id="cd08255">
    <property type="entry name" value="2-desacetyl-2-hydroxyethyl_bacteriochlorophyllide_like"/>
    <property type="match status" value="1"/>
</dbReference>
<dbReference type="SUPFAM" id="SSF50129">
    <property type="entry name" value="GroES-like"/>
    <property type="match status" value="1"/>
</dbReference>
<organism evidence="9 10">
    <name type="scientific">Sorangium cellulosum</name>
    <name type="common">Polyangium cellulosum</name>
    <dbReference type="NCBI Taxonomy" id="56"/>
    <lineage>
        <taxon>Bacteria</taxon>
        <taxon>Pseudomonadati</taxon>
        <taxon>Myxococcota</taxon>
        <taxon>Polyangia</taxon>
        <taxon>Polyangiales</taxon>
        <taxon>Polyangiaceae</taxon>
        <taxon>Sorangium</taxon>
    </lineage>
</organism>
<reference evidence="9 10" key="1">
    <citation type="submission" date="2015-09" db="EMBL/GenBank/DDBJ databases">
        <title>Sorangium comparison.</title>
        <authorList>
            <person name="Zaburannyi N."/>
            <person name="Bunk B."/>
            <person name="Overmann J."/>
            <person name="Mueller R."/>
        </authorList>
    </citation>
    <scope>NUCLEOTIDE SEQUENCE [LARGE SCALE GENOMIC DNA]</scope>
    <source>
        <strain evidence="9 10">So ce26</strain>
    </source>
</reference>
<comment type="similarity">
    <text evidence="2">Belongs to the zinc-containing alcohol dehydrogenase family.</text>
</comment>
<dbReference type="GO" id="GO:0016491">
    <property type="term" value="F:oxidoreductase activity"/>
    <property type="evidence" value="ECO:0007669"/>
    <property type="project" value="UniProtKB-KW"/>
</dbReference>
<dbReference type="Pfam" id="PF22725">
    <property type="entry name" value="GFO_IDH_MocA_C3"/>
    <property type="match status" value="1"/>
</dbReference>
<dbReference type="Gene3D" id="3.30.360.10">
    <property type="entry name" value="Dihydrodipicolinate Reductase, domain 2"/>
    <property type="match status" value="1"/>
</dbReference>
<keyword evidence="3" id="KW-0479">Metal-binding</keyword>
<dbReference type="InterPro" id="IPR036291">
    <property type="entry name" value="NAD(P)-bd_dom_sf"/>
</dbReference>
<evidence type="ECO:0000256" key="5">
    <source>
        <dbReference type="ARBA" id="ARBA00023002"/>
    </source>
</evidence>
<dbReference type="Gene3D" id="3.90.180.10">
    <property type="entry name" value="Medium-chain alcohol dehydrogenases, catalytic domain"/>
    <property type="match status" value="1"/>
</dbReference>
<dbReference type="InterPro" id="IPR013149">
    <property type="entry name" value="ADH-like_C"/>
</dbReference>
<evidence type="ECO:0000256" key="2">
    <source>
        <dbReference type="ARBA" id="ARBA00008072"/>
    </source>
</evidence>
<name>A0A2L0EPJ2_SORCE</name>
<sequence length="726" mass="75889">MRQVSQSYRTGKLALVDTAAPRAPAGGVLVDTTVSLISAGTERAIVDMARKNLLAKAKDRPDLVAKVIDKAKREGVLAAFDAVRTKLDNPIPLGYSLAGRVAAVGAGTQGFARGDRVACAGAGFANHAEINAVPLNLVVPVPDAVTDEEAAFVTVGAIALHGVRLARPTLGASVVVIGLGLLGQIAVQLLAAHGCDVIGVDIDPAKVERAKARGAVAGAVPTSEDPIEVVRAHTRGLGADAVVITASSPTNEPLVTAGEMARDRARVVMVGLMPLEVPRKTYFDKELELVVSRSYGPGRYDPEYEERGRDYPVGYVRWTERRNFEAVLRAIETKRLDVKSLVTHRFAFEDALDAYAVVTGERPEPHLGVLLTYPAERAERTEGATNGAGAAAGAPAPHVRRDRSSLGVAMVGTGAFATSVLLPALGKVSGAKLVATVSGRGLSARHAADRFGAAHVLSDLDAALALPEVDAVVIATRHAGHAAQAAKALAAGRDVFLEKPAAIDEAQLAALAEAVAGAKGRLQLGFNRRFAPFAVAVREAFAGRRAGLVMVARINAGRIPGTSWIADAAESGGRIVGEGCHFVDLMSYWAGAAPVRASAHGLGAEGAYRRDDNVIATLSFADGSVGTLIYTAMGDPSVPKESYEVFCEGKVAQISDWRALSVTERGKTRTTRALKADKGHAAQLEAFVRACNGEGPSPIPWASIEATTRATFAIEQARVENVGVEF</sequence>
<feature type="domain" description="Gfo/Idh/MocA-like oxidoreductase N-terminal" evidence="7">
    <location>
        <begin position="407"/>
        <end position="526"/>
    </location>
</feature>
<protein>
    <submittedName>
        <fullName evidence="9">Oxidoreductase</fullName>
        <ecNumber evidence="9">1.-.-.-</ecNumber>
    </submittedName>
</protein>
<feature type="domain" description="Alcohol dehydrogenase-like C-terminal" evidence="6">
    <location>
        <begin position="182"/>
        <end position="300"/>
    </location>
</feature>
<evidence type="ECO:0000256" key="4">
    <source>
        <dbReference type="ARBA" id="ARBA00022833"/>
    </source>
</evidence>
<evidence type="ECO:0000313" key="9">
    <source>
        <dbReference type="EMBL" id="AUX41206.1"/>
    </source>
</evidence>
<dbReference type="OrthoDB" id="9782091at2"/>
<dbReference type="SUPFAM" id="SSF51735">
    <property type="entry name" value="NAD(P)-binding Rossmann-fold domains"/>
    <property type="match status" value="2"/>
</dbReference>
<gene>
    <name evidence="9" type="ORF">SOCE26_026160</name>
</gene>
<keyword evidence="4" id="KW-0862">Zinc</keyword>
<dbReference type="EMBL" id="CP012673">
    <property type="protein sequence ID" value="AUX41206.1"/>
    <property type="molecule type" value="Genomic_DNA"/>
</dbReference>
<evidence type="ECO:0000313" key="10">
    <source>
        <dbReference type="Proteomes" id="UP000238348"/>
    </source>
</evidence>
<dbReference type="AlphaFoldDB" id="A0A2L0EPJ2"/>
<dbReference type="GO" id="GO:0046872">
    <property type="term" value="F:metal ion binding"/>
    <property type="evidence" value="ECO:0007669"/>
    <property type="project" value="UniProtKB-KW"/>
</dbReference>
<dbReference type="RefSeq" id="WP_104979177.1">
    <property type="nucleotide sequence ID" value="NZ_CP012673.1"/>
</dbReference>
<dbReference type="Pfam" id="PF01408">
    <property type="entry name" value="GFO_IDH_MocA"/>
    <property type="match status" value="1"/>
</dbReference>
<accession>A0A2L0EPJ2</accession>
<dbReference type="Gene3D" id="3.40.50.720">
    <property type="entry name" value="NAD(P)-binding Rossmann-like Domain"/>
    <property type="match status" value="2"/>
</dbReference>
<evidence type="ECO:0000259" key="6">
    <source>
        <dbReference type="Pfam" id="PF00107"/>
    </source>
</evidence>
<proteinExistence type="inferred from homology"/>
<evidence type="ECO:0000256" key="1">
    <source>
        <dbReference type="ARBA" id="ARBA00001947"/>
    </source>
</evidence>
<dbReference type="SUPFAM" id="SSF55347">
    <property type="entry name" value="Glyceraldehyde-3-phosphate dehydrogenase-like, C-terminal domain"/>
    <property type="match status" value="1"/>
</dbReference>